<proteinExistence type="predicted"/>
<feature type="region of interest" description="Disordered" evidence="1">
    <location>
        <begin position="37"/>
        <end position="70"/>
    </location>
</feature>
<evidence type="ECO:0000313" key="3">
    <source>
        <dbReference type="EMBL" id="NVK80201.1"/>
    </source>
</evidence>
<evidence type="ECO:0000313" key="4">
    <source>
        <dbReference type="Proteomes" id="UP000587462"/>
    </source>
</evidence>
<feature type="signal peptide" evidence="2">
    <location>
        <begin position="1"/>
        <end position="23"/>
    </location>
</feature>
<reference evidence="3 4" key="1">
    <citation type="submission" date="2020-04" db="EMBL/GenBank/DDBJ databases">
        <title>Draft Genome Sequence of Streptomyces morookaense DSM 40503, an 8-azaguanine-producing strain.</title>
        <authorList>
            <person name="Qi J."/>
            <person name="Gao J.-M."/>
        </authorList>
    </citation>
    <scope>NUCLEOTIDE SEQUENCE [LARGE SCALE GENOMIC DNA]</scope>
    <source>
        <strain evidence="3 4">DSM 40503</strain>
    </source>
</reference>
<name>A0A7Y7B7V9_STRMO</name>
<organism evidence="3 4">
    <name type="scientific">Streptomyces morookaense</name>
    <name type="common">Streptoverticillium morookaense</name>
    <dbReference type="NCBI Taxonomy" id="1970"/>
    <lineage>
        <taxon>Bacteria</taxon>
        <taxon>Bacillati</taxon>
        <taxon>Actinomycetota</taxon>
        <taxon>Actinomycetes</taxon>
        <taxon>Kitasatosporales</taxon>
        <taxon>Streptomycetaceae</taxon>
        <taxon>Streptomyces</taxon>
    </lineage>
</organism>
<protein>
    <recommendedName>
        <fullName evidence="5">Lipoprotein</fullName>
    </recommendedName>
</protein>
<dbReference type="Proteomes" id="UP000587462">
    <property type="component" value="Unassembled WGS sequence"/>
</dbReference>
<evidence type="ECO:0000256" key="2">
    <source>
        <dbReference type="SAM" id="SignalP"/>
    </source>
</evidence>
<feature type="chain" id="PRO_5031022286" description="Lipoprotein" evidence="2">
    <location>
        <begin position="24"/>
        <end position="184"/>
    </location>
</feature>
<keyword evidence="4" id="KW-1185">Reference proteome</keyword>
<dbReference type="AlphaFoldDB" id="A0A7Y7B7V9"/>
<evidence type="ECO:0008006" key="5">
    <source>
        <dbReference type="Google" id="ProtNLM"/>
    </source>
</evidence>
<dbReference type="PROSITE" id="PS51257">
    <property type="entry name" value="PROKAR_LIPOPROTEIN"/>
    <property type="match status" value="1"/>
</dbReference>
<accession>A0A7Y7B7V9</accession>
<sequence length="184" mass="19873">MPGMKRRSTLACSVTVAVTVLGAAGCGKLEDKIFQNYNPPVSQRSTGTETETSPPVKPRKTDQEVPNYWDNNRHKWPQDMSSEDEAVAQQIASGVKARLEALREQGRISPDEVRPVLEQAAGGRRVVAGNLVVGAANRKTDGTAYGIWVGKTGCVTGAVNREKVWAHANGRYIEHGCLTPPVGH</sequence>
<dbReference type="RefSeq" id="WP_171083891.1">
    <property type="nucleotide sequence ID" value="NZ_BNBU01000008.1"/>
</dbReference>
<comment type="caution">
    <text evidence="3">The sequence shown here is derived from an EMBL/GenBank/DDBJ whole genome shotgun (WGS) entry which is preliminary data.</text>
</comment>
<feature type="compositionally biased region" description="Polar residues" evidence="1">
    <location>
        <begin position="37"/>
        <end position="53"/>
    </location>
</feature>
<evidence type="ECO:0000256" key="1">
    <source>
        <dbReference type="SAM" id="MobiDB-lite"/>
    </source>
</evidence>
<dbReference type="EMBL" id="JABBXF010000049">
    <property type="protein sequence ID" value="NVK80201.1"/>
    <property type="molecule type" value="Genomic_DNA"/>
</dbReference>
<keyword evidence="2" id="KW-0732">Signal</keyword>
<gene>
    <name evidence="3" type="ORF">HG542_21415</name>
</gene>